<proteinExistence type="predicted"/>
<organism evidence="1">
    <name type="scientific">Arundo donax</name>
    <name type="common">Giant reed</name>
    <name type="synonym">Donax arundinaceus</name>
    <dbReference type="NCBI Taxonomy" id="35708"/>
    <lineage>
        <taxon>Eukaryota</taxon>
        <taxon>Viridiplantae</taxon>
        <taxon>Streptophyta</taxon>
        <taxon>Embryophyta</taxon>
        <taxon>Tracheophyta</taxon>
        <taxon>Spermatophyta</taxon>
        <taxon>Magnoliopsida</taxon>
        <taxon>Liliopsida</taxon>
        <taxon>Poales</taxon>
        <taxon>Poaceae</taxon>
        <taxon>PACMAD clade</taxon>
        <taxon>Arundinoideae</taxon>
        <taxon>Arundineae</taxon>
        <taxon>Arundo</taxon>
    </lineage>
</organism>
<protein>
    <submittedName>
        <fullName evidence="1">Uncharacterized protein</fullName>
    </submittedName>
</protein>
<accession>A0A0A9EIN5</accession>
<evidence type="ECO:0000313" key="1">
    <source>
        <dbReference type="EMBL" id="JAD98883.1"/>
    </source>
</evidence>
<reference evidence="1" key="1">
    <citation type="submission" date="2014-09" db="EMBL/GenBank/DDBJ databases">
        <authorList>
            <person name="Magalhaes I.L.F."/>
            <person name="Oliveira U."/>
            <person name="Santos F.R."/>
            <person name="Vidigal T.H.D.A."/>
            <person name="Brescovit A.D."/>
            <person name="Santos A.J."/>
        </authorList>
    </citation>
    <scope>NUCLEOTIDE SEQUENCE</scope>
    <source>
        <tissue evidence="1">Shoot tissue taken approximately 20 cm above the soil surface</tissue>
    </source>
</reference>
<sequence length="53" mass="6262">MPQLRRHQRCGVEIQRHTRGVDLYCICCGRHTFCVQPNDANLFTWLPNVQRGH</sequence>
<dbReference type="AlphaFoldDB" id="A0A0A9EIN5"/>
<name>A0A0A9EIN5_ARUDO</name>
<dbReference type="EMBL" id="GBRH01199012">
    <property type="protein sequence ID" value="JAD98883.1"/>
    <property type="molecule type" value="Transcribed_RNA"/>
</dbReference>
<reference evidence="1" key="2">
    <citation type="journal article" date="2015" name="Data Brief">
        <title>Shoot transcriptome of the giant reed, Arundo donax.</title>
        <authorList>
            <person name="Barrero R.A."/>
            <person name="Guerrero F.D."/>
            <person name="Moolhuijzen P."/>
            <person name="Goolsby J.A."/>
            <person name="Tidwell J."/>
            <person name="Bellgard S.E."/>
            <person name="Bellgard M.I."/>
        </authorList>
    </citation>
    <scope>NUCLEOTIDE SEQUENCE</scope>
    <source>
        <tissue evidence="1">Shoot tissue taken approximately 20 cm above the soil surface</tissue>
    </source>
</reference>